<keyword evidence="2" id="KW-0813">Transport</keyword>
<keyword evidence="11" id="KW-1185">Reference proteome</keyword>
<evidence type="ECO:0000313" key="10">
    <source>
        <dbReference type="EMBL" id="NML47258.1"/>
    </source>
</evidence>
<evidence type="ECO:0000256" key="5">
    <source>
        <dbReference type="ARBA" id="ARBA00022970"/>
    </source>
</evidence>
<feature type="transmembrane region" description="Helical" evidence="9">
    <location>
        <begin position="271"/>
        <end position="289"/>
    </location>
</feature>
<dbReference type="InterPro" id="IPR052157">
    <property type="entry name" value="BCAA_transport_permease"/>
</dbReference>
<feature type="transmembrane region" description="Helical" evidence="9">
    <location>
        <begin position="194"/>
        <end position="219"/>
    </location>
</feature>
<keyword evidence="7 9" id="KW-0472">Membrane</keyword>
<dbReference type="EMBL" id="JABBFX010000003">
    <property type="protein sequence ID" value="NML47258.1"/>
    <property type="molecule type" value="Genomic_DNA"/>
</dbReference>
<dbReference type="PANTHER" id="PTHR11795">
    <property type="entry name" value="BRANCHED-CHAIN AMINO ACID TRANSPORT SYSTEM PERMEASE PROTEIN LIVH"/>
    <property type="match status" value="1"/>
</dbReference>
<evidence type="ECO:0000256" key="7">
    <source>
        <dbReference type="ARBA" id="ARBA00023136"/>
    </source>
</evidence>
<reference evidence="10 11" key="1">
    <citation type="submission" date="2020-04" db="EMBL/GenBank/DDBJ databases">
        <title>Ramlibacter sp. G-1-2-2 isolated from soil.</title>
        <authorList>
            <person name="Dahal R.H."/>
        </authorList>
    </citation>
    <scope>NUCLEOTIDE SEQUENCE [LARGE SCALE GENOMIC DNA]</scope>
    <source>
        <strain evidence="10 11">G-1-2-2</strain>
    </source>
</reference>
<organism evidence="10 11">
    <name type="scientific">Ramlibacter agri</name>
    <dbReference type="NCBI Taxonomy" id="2728837"/>
    <lineage>
        <taxon>Bacteria</taxon>
        <taxon>Pseudomonadati</taxon>
        <taxon>Pseudomonadota</taxon>
        <taxon>Betaproteobacteria</taxon>
        <taxon>Burkholderiales</taxon>
        <taxon>Comamonadaceae</taxon>
        <taxon>Ramlibacter</taxon>
    </lineage>
</organism>
<comment type="subcellular location">
    <subcellularLocation>
        <location evidence="1">Cell membrane</location>
        <topology evidence="1">Multi-pass membrane protein</topology>
    </subcellularLocation>
</comment>
<proteinExistence type="inferred from homology"/>
<keyword evidence="5" id="KW-0029">Amino-acid transport</keyword>
<dbReference type="AlphaFoldDB" id="A0A848HHU0"/>
<feature type="transmembrane region" description="Helical" evidence="9">
    <location>
        <begin position="231"/>
        <end position="259"/>
    </location>
</feature>
<comment type="caution">
    <text evidence="10">The sequence shown here is derived from an EMBL/GenBank/DDBJ whole genome shotgun (WGS) entry which is preliminary data.</text>
</comment>
<evidence type="ECO:0000256" key="4">
    <source>
        <dbReference type="ARBA" id="ARBA00022692"/>
    </source>
</evidence>
<evidence type="ECO:0000256" key="8">
    <source>
        <dbReference type="ARBA" id="ARBA00037998"/>
    </source>
</evidence>
<evidence type="ECO:0000256" key="6">
    <source>
        <dbReference type="ARBA" id="ARBA00022989"/>
    </source>
</evidence>
<sequence>MGMDDFLALLVSGLTQGALYAMAAVSLNIAYKPTNVFNMAQGELLMLGAMFAAGLMGGWHWPWLLALAAVLVLVGAMGLLVERAAVAPLIRNAAQHHGWIISTLAFSIIIVNASDRIWGSDPRAVPPVPGTSIETVQAGALSFSTAQLAVIVLAIASIAGIEWFYKNTLAGKAVGAVAEDRDGARLNGINPLKLTIASFVGAAMYSAFTGVIAAPLVLASTTLGLGLLVKGFMALAIGGVGSNWGALAAGLMIGCVESLSSVNATPGYRQLLLLGVLLAVLLVRPYGFFGRPGVREV</sequence>
<name>A0A848HHU0_9BURK</name>
<keyword evidence="6 9" id="KW-1133">Transmembrane helix</keyword>
<dbReference type="PANTHER" id="PTHR11795:SF450">
    <property type="entry name" value="ABC TRANSPORTER PERMEASE PROTEIN"/>
    <property type="match status" value="1"/>
</dbReference>
<feature type="transmembrane region" description="Helical" evidence="9">
    <location>
        <begin position="67"/>
        <end position="86"/>
    </location>
</feature>
<gene>
    <name evidence="10" type="ORF">HHL11_26155</name>
</gene>
<dbReference type="Pfam" id="PF02653">
    <property type="entry name" value="BPD_transp_2"/>
    <property type="match status" value="1"/>
</dbReference>
<protein>
    <submittedName>
        <fullName evidence="10">Branched-chain amino acid ABC transporter permease</fullName>
    </submittedName>
</protein>
<evidence type="ECO:0000256" key="2">
    <source>
        <dbReference type="ARBA" id="ARBA00022448"/>
    </source>
</evidence>
<evidence type="ECO:0000313" key="11">
    <source>
        <dbReference type="Proteomes" id="UP000541185"/>
    </source>
</evidence>
<evidence type="ECO:0000256" key="3">
    <source>
        <dbReference type="ARBA" id="ARBA00022475"/>
    </source>
</evidence>
<feature type="transmembrane region" description="Helical" evidence="9">
    <location>
        <begin position="138"/>
        <end position="165"/>
    </location>
</feature>
<comment type="similarity">
    <text evidence="8">Belongs to the binding-protein-dependent transport system permease family. LivHM subfamily.</text>
</comment>
<feature type="transmembrane region" description="Helical" evidence="9">
    <location>
        <begin position="6"/>
        <end position="31"/>
    </location>
</feature>
<keyword evidence="4 9" id="KW-0812">Transmembrane</keyword>
<dbReference type="Proteomes" id="UP000541185">
    <property type="component" value="Unassembled WGS sequence"/>
</dbReference>
<dbReference type="GO" id="GO:0005886">
    <property type="term" value="C:plasma membrane"/>
    <property type="evidence" value="ECO:0007669"/>
    <property type="project" value="UniProtKB-SubCell"/>
</dbReference>
<evidence type="ECO:0000256" key="1">
    <source>
        <dbReference type="ARBA" id="ARBA00004651"/>
    </source>
</evidence>
<accession>A0A848HHU0</accession>
<dbReference type="InterPro" id="IPR001851">
    <property type="entry name" value="ABC_transp_permease"/>
</dbReference>
<dbReference type="GO" id="GO:0022857">
    <property type="term" value="F:transmembrane transporter activity"/>
    <property type="evidence" value="ECO:0007669"/>
    <property type="project" value="InterPro"/>
</dbReference>
<evidence type="ECO:0000256" key="9">
    <source>
        <dbReference type="SAM" id="Phobius"/>
    </source>
</evidence>
<keyword evidence="3" id="KW-1003">Cell membrane</keyword>
<dbReference type="GO" id="GO:0006865">
    <property type="term" value="P:amino acid transport"/>
    <property type="evidence" value="ECO:0007669"/>
    <property type="project" value="UniProtKB-KW"/>
</dbReference>
<dbReference type="CDD" id="cd06582">
    <property type="entry name" value="TM_PBP1_LivH_like"/>
    <property type="match status" value="1"/>
</dbReference>